<feature type="compositionally biased region" description="Low complexity" evidence="12">
    <location>
        <begin position="592"/>
        <end position="623"/>
    </location>
</feature>
<keyword evidence="7" id="KW-0547">Nucleotide-binding</keyword>
<dbReference type="PANTHER" id="PTHR11669">
    <property type="entry name" value="REPLICATION FACTOR C / DNA POLYMERASE III GAMMA-TAU SUBUNIT"/>
    <property type="match status" value="1"/>
</dbReference>
<evidence type="ECO:0000256" key="3">
    <source>
        <dbReference type="ARBA" id="ARBA00022679"/>
    </source>
</evidence>
<keyword evidence="9" id="KW-0067">ATP-binding</keyword>
<keyword evidence="5" id="KW-0235">DNA replication</keyword>
<evidence type="ECO:0000256" key="11">
    <source>
        <dbReference type="ARBA" id="ARBA00049244"/>
    </source>
</evidence>
<dbReference type="GO" id="GO:0006261">
    <property type="term" value="P:DNA-templated DNA replication"/>
    <property type="evidence" value="ECO:0007669"/>
    <property type="project" value="TreeGrafter"/>
</dbReference>
<dbReference type="InterPro" id="IPR050238">
    <property type="entry name" value="DNA_Rep/Repair_Clamp_Loader"/>
</dbReference>
<dbReference type="InterPro" id="IPR045085">
    <property type="entry name" value="HLD_clamp_pol_III_gamma_tau"/>
</dbReference>
<evidence type="ECO:0000256" key="10">
    <source>
        <dbReference type="ARBA" id="ARBA00022932"/>
    </source>
</evidence>
<dbReference type="SUPFAM" id="SSF48019">
    <property type="entry name" value="post-AAA+ oligomerization domain-like"/>
    <property type="match status" value="1"/>
</dbReference>
<evidence type="ECO:0000313" key="15">
    <source>
        <dbReference type="Proteomes" id="UP000183529"/>
    </source>
</evidence>
<accession>A0AAQ1GH28</accession>
<dbReference type="GO" id="GO:0003677">
    <property type="term" value="F:DNA binding"/>
    <property type="evidence" value="ECO:0007669"/>
    <property type="project" value="InterPro"/>
</dbReference>
<dbReference type="GO" id="GO:0046872">
    <property type="term" value="F:metal ion binding"/>
    <property type="evidence" value="ECO:0007669"/>
    <property type="project" value="UniProtKB-KW"/>
</dbReference>
<reference evidence="14 15" key="1">
    <citation type="submission" date="2016-10" db="EMBL/GenBank/DDBJ databases">
        <authorList>
            <person name="Varghese N."/>
            <person name="Submissions S."/>
        </authorList>
    </citation>
    <scope>NUCLEOTIDE SEQUENCE [LARGE SCALE GENOMIC DNA]</scope>
    <source>
        <strain evidence="14 15">LMG 22274</strain>
    </source>
</reference>
<dbReference type="GO" id="GO:0005524">
    <property type="term" value="F:ATP binding"/>
    <property type="evidence" value="ECO:0007669"/>
    <property type="project" value="UniProtKB-KW"/>
</dbReference>
<dbReference type="GO" id="GO:0009360">
    <property type="term" value="C:DNA polymerase III complex"/>
    <property type="evidence" value="ECO:0007669"/>
    <property type="project" value="InterPro"/>
</dbReference>
<evidence type="ECO:0000256" key="8">
    <source>
        <dbReference type="ARBA" id="ARBA00022833"/>
    </source>
</evidence>
<dbReference type="Gene3D" id="3.40.50.300">
    <property type="entry name" value="P-loop containing nucleotide triphosphate hydrolases"/>
    <property type="match status" value="1"/>
</dbReference>
<feature type="compositionally biased region" description="Low complexity" evidence="12">
    <location>
        <begin position="559"/>
        <end position="573"/>
    </location>
</feature>
<dbReference type="InterPro" id="IPR027417">
    <property type="entry name" value="P-loop_NTPase"/>
</dbReference>
<dbReference type="CDD" id="cd00009">
    <property type="entry name" value="AAA"/>
    <property type="match status" value="1"/>
</dbReference>
<dbReference type="FunFam" id="1.20.272.10:FF:000003">
    <property type="entry name" value="DNA polymerase III subunit gamma/tau"/>
    <property type="match status" value="1"/>
</dbReference>
<feature type="domain" description="AAA+ ATPase" evidence="13">
    <location>
        <begin position="13"/>
        <end position="155"/>
    </location>
</feature>
<comment type="catalytic activity">
    <reaction evidence="11">
        <text>DNA(n) + a 2'-deoxyribonucleoside 5'-triphosphate = DNA(n+1) + diphosphate</text>
        <dbReference type="Rhea" id="RHEA:22508"/>
        <dbReference type="Rhea" id="RHEA-COMP:17339"/>
        <dbReference type="Rhea" id="RHEA-COMP:17340"/>
        <dbReference type="ChEBI" id="CHEBI:33019"/>
        <dbReference type="ChEBI" id="CHEBI:61560"/>
        <dbReference type="ChEBI" id="CHEBI:173112"/>
        <dbReference type="EC" id="2.7.7.7"/>
    </reaction>
</comment>
<proteinExistence type="inferred from homology"/>
<dbReference type="InterPro" id="IPR022754">
    <property type="entry name" value="DNA_pol_III_gamma-3"/>
</dbReference>
<keyword evidence="6" id="KW-0479">Metal-binding</keyword>
<name>A0AAQ1GH28_9BURK</name>
<dbReference type="Pfam" id="PF13177">
    <property type="entry name" value="DNA_pol3_delta2"/>
    <property type="match status" value="1"/>
</dbReference>
<evidence type="ECO:0000256" key="2">
    <source>
        <dbReference type="ARBA" id="ARBA00012417"/>
    </source>
</evidence>
<evidence type="ECO:0000313" key="14">
    <source>
        <dbReference type="EMBL" id="SEJ84747.1"/>
    </source>
</evidence>
<dbReference type="InterPro" id="IPR038249">
    <property type="entry name" value="PolIII_tau_V_sf"/>
</dbReference>
<keyword evidence="4" id="KW-0548">Nucleotidyltransferase</keyword>
<dbReference type="CDD" id="cd18137">
    <property type="entry name" value="HLD_clamp_pol_III_gamma_tau"/>
    <property type="match status" value="1"/>
</dbReference>
<dbReference type="GO" id="GO:0003887">
    <property type="term" value="F:DNA-directed DNA polymerase activity"/>
    <property type="evidence" value="ECO:0007669"/>
    <property type="project" value="UniProtKB-KW"/>
</dbReference>
<evidence type="ECO:0000256" key="5">
    <source>
        <dbReference type="ARBA" id="ARBA00022705"/>
    </source>
</evidence>
<dbReference type="Pfam" id="PF12169">
    <property type="entry name" value="DNA_pol3_gamma3"/>
    <property type="match status" value="1"/>
</dbReference>
<feature type="region of interest" description="Disordered" evidence="12">
    <location>
        <begin position="421"/>
        <end position="443"/>
    </location>
</feature>
<comment type="caution">
    <text evidence="14">The sequence shown here is derived from an EMBL/GenBank/DDBJ whole genome shotgun (WGS) entry which is preliminary data.</text>
</comment>
<evidence type="ECO:0000256" key="4">
    <source>
        <dbReference type="ARBA" id="ARBA00022695"/>
    </source>
</evidence>
<dbReference type="InterPro" id="IPR021029">
    <property type="entry name" value="DNA_pol_III_tau_dom-5"/>
</dbReference>
<dbReference type="EMBL" id="FNZM01000009">
    <property type="protein sequence ID" value="SEJ84747.1"/>
    <property type="molecule type" value="Genomic_DNA"/>
</dbReference>
<dbReference type="NCBIfam" id="TIGR02397">
    <property type="entry name" value="dnaX_nterm"/>
    <property type="match status" value="1"/>
</dbReference>
<dbReference type="SUPFAM" id="SSF52540">
    <property type="entry name" value="P-loop containing nucleoside triphosphate hydrolases"/>
    <property type="match status" value="1"/>
</dbReference>
<dbReference type="PANTHER" id="PTHR11669:SF0">
    <property type="entry name" value="PROTEIN STICHEL-LIKE 2"/>
    <property type="match status" value="1"/>
</dbReference>
<dbReference type="InterPro" id="IPR008921">
    <property type="entry name" value="DNA_pol3_clamp-load_cplx_C"/>
</dbReference>
<dbReference type="Pfam" id="PF22608">
    <property type="entry name" value="DNAX_ATPase_lid"/>
    <property type="match status" value="1"/>
</dbReference>
<dbReference type="InterPro" id="IPR003593">
    <property type="entry name" value="AAA+_ATPase"/>
</dbReference>
<evidence type="ECO:0000256" key="6">
    <source>
        <dbReference type="ARBA" id="ARBA00022723"/>
    </source>
</evidence>
<dbReference type="InterPro" id="IPR012763">
    <property type="entry name" value="DNA_pol_III_sug/sutau_N"/>
</dbReference>
<sequence length="824" mass="85352">MRALTHALDGGRLHHAYLFTGTRGVGKTTLSRIFAKALNCETGVTSKPCGVCRACREIDEGRFVDYVEMDAASNRGVDEMAALLERAVYAPVDARFKVYMIDEVHMLTNHAFNAMLKTLEEPPPHVKFILATTDPQKIPVTVLSRCLQFNLKQMPAGNIVEHLTHILGEEKVEFEPQALRLLARAADGSMRDALSLTDQAIAYSANQVTEEAVRGMLGALDQSYLIRLIDALVAGDGPNVLSIADEMALRSLSFSTALQDLASLFHRIGWAQFAPASVLDEWPEADDVRRFAQALNPEQVQLYYQIATLGRSELGLAPDEYAGFTMALLRMLAFEPSVSAGSVGSAPASKPAAAGVASSAASARASAPAVSAAPVSRADAQPQVAAPVAAPRVTVPVAPVTSVAPVTPGVVTPEPAPVAAAKPVEPAPAEPAKVETSAAQPRVVPPWEDEATAAPVQAEAAAAPVEAVSAEAVAESPLASPEPASIEAASAKPADEAVAAAEPVAAEPAPAPVPAQTQQASDDPFESPAASAGGRSGASAALDLLRNKGLRVSTDRSAARTPAGASAPAAPAPKLDKPRMEVKVPTPDPARRAAAAQEAQEAQAQARAPRAAAARQDASDAPPWGSQFDDMPPDDYMPIGADDAYFSSSDDGFAPSFDNGNAAPRASSAASAAVVDVSKLPPGIALDAIGFNGDWPALAATLPLKGISYQLAFNSELTALDGGVLKLSVPVPQYAESSQVAKLKTALAEALGKPVEVDVTVGPARRTAAALDAAARAERQRDAERVIGADPFVQQLIRDFGASIVPGSIRPIAPEAAQGGQAAH</sequence>
<protein>
    <recommendedName>
        <fullName evidence="2">DNA-directed DNA polymerase</fullName>
        <ecNumber evidence="2">2.7.7.7</ecNumber>
    </recommendedName>
</protein>
<evidence type="ECO:0000256" key="1">
    <source>
        <dbReference type="ARBA" id="ARBA00006360"/>
    </source>
</evidence>
<dbReference type="Gene3D" id="1.20.272.10">
    <property type="match status" value="1"/>
</dbReference>
<dbReference type="SMART" id="SM00382">
    <property type="entry name" value="AAA"/>
    <property type="match status" value="1"/>
</dbReference>
<dbReference type="Pfam" id="PF12170">
    <property type="entry name" value="DNA_pol3_tau_5"/>
    <property type="match status" value="1"/>
</dbReference>
<dbReference type="EC" id="2.7.7.7" evidence="2"/>
<organism evidence="14 15">
    <name type="scientific">Paraburkholderia tropica</name>
    <dbReference type="NCBI Taxonomy" id="92647"/>
    <lineage>
        <taxon>Bacteria</taxon>
        <taxon>Pseudomonadati</taxon>
        <taxon>Pseudomonadota</taxon>
        <taxon>Betaproteobacteria</taxon>
        <taxon>Burkholderiales</taxon>
        <taxon>Burkholderiaceae</taxon>
        <taxon>Paraburkholderia</taxon>
    </lineage>
</organism>
<feature type="compositionally biased region" description="Low complexity" evidence="12">
    <location>
        <begin position="473"/>
        <end position="508"/>
    </location>
</feature>
<feature type="region of interest" description="Disordered" evidence="12">
    <location>
        <begin position="473"/>
        <end position="536"/>
    </location>
</feature>
<evidence type="ECO:0000256" key="7">
    <source>
        <dbReference type="ARBA" id="ARBA00022741"/>
    </source>
</evidence>
<evidence type="ECO:0000256" key="9">
    <source>
        <dbReference type="ARBA" id="ARBA00022840"/>
    </source>
</evidence>
<keyword evidence="10" id="KW-0239">DNA-directed DNA polymerase</keyword>
<dbReference type="FunFam" id="1.10.8.60:FF:000013">
    <property type="entry name" value="DNA polymerase III subunit gamma/tau"/>
    <property type="match status" value="1"/>
</dbReference>
<dbReference type="Proteomes" id="UP000183529">
    <property type="component" value="Unassembled WGS sequence"/>
</dbReference>
<feature type="region of interest" description="Disordered" evidence="12">
    <location>
        <begin position="553"/>
        <end position="642"/>
    </location>
</feature>
<gene>
    <name evidence="14" type="ORF">SAMN05216550_109174</name>
</gene>
<evidence type="ECO:0000256" key="12">
    <source>
        <dbReference type="SAM" id="MobiDB-lite"/>
    </source>
</evidence>
<evidence type="ECO:0000259" key="13">
    <source>
        <dbReference type="SMART" id="SM00382"/>
    </source>
</evidence>
<dbReference type="Gene3D" id="3.30.300.150">
    <property type="entry name" value="DNA polymerase III, tau subunit, domain V"/>
    <property type="match status" value="1"/>
</dbReference>
<comment type="similarity">
    <text evidence="1">Belongs to the DnaX/STICHEL family.</text>
</comment>
<keyword evidence="8" id="KW-0862">Zinc</keyword>
<keyword evidence="3" id="KW-0808">Transferase</keyword>
<dbReference type="Gene3D" id="1.10.8.60">
    <property type="match status" value="1"/>
</dbReference>
<dbReference type="AlphaFoldDB" id="A0AAQ1GH28"/>